<keyword evidence="9" id="KW-0464">Manganese</keyword>
<dbReference type="Proteomes" id="UP000064007">
    <property type="component" value="Chromosome 1"/>
</dbReference>
<evidence type="ECO:0000256" key="3">
    <source>
        <dbReference type="ARBA" id="ARBA00008766"/>
    </source>
</evidence>
<dbReference type="PRINTS" id="PR00599">
    <property type="entry name" value="MAPEPTIDASE"/>
</dbReference>
<evidence type="ECO:0000256" key="6">
    <source>
        <dbReference type="ARBA" id="ARBA00022723"/>
    </source>
</evidence>
<evidence type="ECO:0000256" key="1">
    <source>
        <dbReference type="ARBA" id="ARBA00001424"/>
    </source>
</evidence>
<dbReference type="InterPro" id="IPR001714">
    <property type="entry name" value="Pept_M24_MAP"/>
</dbReference>
<evidence type="ECO:0000313" key="15">
    <source>
        <dbReference type="Proteomes" id="UP000064007"/>
    </source>
</evidence>
<organism evidence="14 15">
    <name type="scientific">Candidatus Methylopumilus planktonicus</name>
    <dbReference type="NCBI Taxonomy" id="1581557"/>
    <lineage>
        <taxon>Bacteria</taxon>
        <taxon>Pseudomonadati</taxon>
        <taxon>Pseudomonadota</taxon>
        <taxon>Betaproteobacteria</taxon>
        <taxon>Nitrosomonadales</taxon>
        <taxon>Methylophilaceae</taxon>
        <taxon>Candidatus Methylopumilus</taxon>
    </lineage>
</organism>
<keyword evidence="14" id="KW-0031">Aminopeptidase</keyword>
<dbReference type="PROSITE" id="PS00491">
    <property type="entry name" value="PROLINE_PEPTIDASE"/>
    <property type="match status" value="1"/>
</dbReference>
<dbReference type="Pfam" id="PF00557">
    <property type="entry name" value="Peptidase_M24"/>
    <property type="match status" value="1"/>
</dbReference>
<protein>
    <recommendedName>
        <fullName evidence="10">Xaa-Pro aminopeptidase</fullName>
        <ecNumber evidence="4">3.4.11.9</ecNumber>
    </recommendedName>
    <alternativeName>
        <fullName evidence="11">Aminopeptidase P II</fullName>
    </alternativeName>
    <alternativeName>
        <fullName evidence="12">X-Pro aminopeptidase</fullName>
    </alternativeName>
</protein>
<comment type="cofactor">
    <cofactor evidence="2">
        <name>Mn(2+)</name>
        <dbReference type="ChEBI" id="CHEBI:29035"/>
    </cofactor>
</comment>
<evidence type="ECO:0000256" key="9">
    <source>
        <dbReference type="ARBA" id="ARBA00023211"/>
    </source>
</evidence>
<dbReference type="InterPro" id="IPR036005">
    <property type="entry name" value="Creatinase/aminopeptidase-like"/>
</dbReference>
<evidence type="ECO:0000256" key="11">
    <source>
        <dbReference type="ARBA" id="ARBA00075356"/>
    </source>
</evidence>
<dbReference type="InterPro" id="IPR001131">
    <property type="entry name" value="Peptidase_M24B_aminopep-P_CS"/>
</dbReference>
<dbReference type="EMBL" id="LN827929">
    <property type="protein sequence ID" value="CEZ19253.1"/>
    <property type="molecule type" value="Genomic_DNA"/>
</dbReference>
<dbReference type="GO" id="GO:0005829">
    <property type="term" value="C:cytosol"/>
    <property type="evidence" value="ECO:0007669"/>
    <property type="project" value="TreeGrafter"/>
</dbReference>
<dbReference type="InterPro" id="IPR000994">
    <property type="entry name" value="Pept_M24"/>
</dbReference>
<dbReference type="CDD" id="cd01087">
    <property type="entry name" value="Prolidase"/>
    <property type="match status" value="1"/>
</dbReference>
<reference evidence="15" key="1">
    <citation type="submission" date="2014-12" db="EMBL/GenBank/DDBJ databases">
        <authorList>
            <person name="Salcher M.M."/>
        </authorList>
    </citation>
    <scope>NUCLEOTIDE SEQUENCE [LARGE SCALE GENOMIC DNA]</scope>
    <source>
        <strain evidence="15">MMS-10A-171</strain>
    </source>
</reference>
<keyword evidence="15" id="KW-1185">Reference proteome</keyword>
<accession>A0A0D6EVF3</accession>
<evidence type="ECO:0000256" key="5">
    <source>
        <dbReference type="ARBA" id="ARBA00022670"/>
    </source>
</evidence>
<evidence type="ECO:0000259" key="13">
    <source>
        <dbReference type="SMART" id="SM01011"/>
    </source>
</evidence>
<gene>
    <name evidence="14" type="primary">pepP</name>
    <name evidence="14" type="ORF">BN1208_0359</name>
</gene>
<dbReference type="EC" id="3.4.11.9" evidence="4"/>
<dbReference type="Pfam" id="PF05195">
    <property type="entry name" value="AMP_N"/>
    <property type="match status" value="1"/>
</dbReference>
<dbReference type="AlphaFoldDB" id="A0A0D6EVF3"/>
<dbReference type="GO" id="GO:0030145">
    <property type="term" value="F:manganese ion binding"/>
    <property type="evidence" value="ECO:0007669"/>
    <property type="project" value="InterPro"/>
</dbReference>
<evidence type="ECO:0000256" key="8">
    <source>
        <dbReference type="ARBA" id="ARBA00023049"/>
    </source>
</evidence>
<evidence type="ECO:0000256" key="10">
    <source>
        <dbReference type="ARBA" id="ARBA00069363"/>
    </source>
</evidence>
<dbReference type="Gene3D" id="3.40.350.10">
    <property type="entry name" value="Creatinase/prolidase N-terminal domain"/>
    <property type="match status" value="1"/>
</dbReference>
<sequence length="436" mass="49982">MSNKDYTEFKKRRDALANKIGDGIAIIFNASETIRNRDSHYPYRSDSYFHYFSGFNEPQSALVILGGKSPKTILFCRNKNVDMEIWNGFIYGPKEAKELFLFDEAYDINLLDEIVLKEIPGHQKIYHRIGQDVLIDQKINDWIKQLKEKGRAGVRAPHEIQDISYIADEMRLIKSDFEIDMMRHSAKIASLAHNRAMRFVKPHMYEYELEAEIMHEFMSQGIRSPAYQSIIAAGGNACTLHYINNNSEIKDGDLILIDAGCELEGYASDITRTFPANGKYTKIQTDFYQMVLDAQSAALKMISPKHHWNEPHEAALSVLIDGFRDFGLCQGSREEIYETGAYKEFYMHRTGHWLGLDVHDAGEYKNVSKEWKQLTPGMTLTVEPGCYIRPSSKVPKEFWNIGIRIEDDVLVTQDGHEVLTKDSPKTIESIEALMAK</sequence>
<evidence type="ECO:0000256" key="12">
    <source>
        <dbReference type="ARBA" id="ARBA00081411"/>
    </source>
</evidence>
<dbReference type="Gene3D" id="3.90.230.10">
    <property type="entry name" value="Creatinase/methionine aminopeptidase superfamily"/>
    <property type="match status" value="1"/>
</dbReference>
<dbReference type="GO" id="GO:0006508">
    <property type="term" value="P:proteolysis"/>
    <property type="evidence" value="ECO:0007669"/>
    <property type="project" value="UniProtKB-KW"/>
</dbReference>
<dbReference type="SUPFAM" id="SSF53092">
    <property type="entry name" value="Creatinase/prolidase N-terminal domain"/>
    <property type="match status" value="1"/>
</dbReference>
<keyword evidence="7 14" id="KW-0378">Hydrolase</keyword>
<dbReference type="HOGENOM" id="CLU_017266_1_0_4"/>
<dbReference type="FunFam" id="3.90.230.10:FF:000002">
    <property type="entry name" value="Xaa-Pro aminopeptidase 3"/>
    <property type="match status" value="1"/>
</dbReference>
<name>A0A0D6EVF3_9PROT</name>
<dbReference type="InterPro" id="IPR029149">
    <property type="entry name" value="Creatin/AminoP/Spt16_N"/>
</dbReference>
<evidence type="ECO:0000256" key="2">
    <source>
        <dbReference type="ARBA" id="ARBA00001936"/>
    </source>
</evidence>
<dbReference type="OrthoDB" id="9806388at2"/>
<dbReference type="SMART" id="SM01011">
    <property type="entry name" value="AMP_N"/>
    <property type="match status" value="1"/>
</dbReference>
<dbReference type="PANTHER" id="PTHR43226">
    <property type="entry name" value="XAA-PRO AMINOPEPTIDASE 3"/>
    <property type="match status" value="1"/>
</dbReference>
<dbReference type="KEGG" id="mbat:BN1208_0359"/>
<keyword evidence="8" id="KW-0482">Metalloprotease</keyword>
<dbReference type="GO" id="GO:0070006">
    <property type="term" value="F:metalloaminopeptidase activity"/>
    <property type="evidence" value="ECO:0007669"/>
    <property type="project" value="InterPro"/>
</dbReference>
<evidence type="ECO:0000256" key="7">
    <source>
        <dbReference type="ARBA" id="ARBA00022801"/>
    </source>
</evidence>
<feature type="domain" description="Aminopeptidase P N-terminal" evidence="13">
    <location>
        <begin position="4"/>
        <end position="136"/>
    </location>
</feature>
<dbReference type="PANTHER" id="PTHR43226:SF4">
    <property type="entry name" value="XAA-PRO AMINOPEPTIDASE 3"/>
    <property type="match status" value="1"/>
</dbReference>
<dbReference type="SUPFAM" id="SSF55920">
    <property type="entry name" value="Creatinase/aminopeptidase"/>
    <property type="match status" value="1"/>
</dbReference>
<comment type="catalytic activity">
    <reaction evidence="1">
        <text>Release of any N-terminal amino acid, including proline, that is linked to proline, even from a dipeptide or tripeptide.</text>
        <dbReference type="EC" id="3.4.11.9"/>
    </reaction>
</comment>
<dbReference type="InterPro" id="IPR052433">
    <property type="entry name" value="X-Pro_dipept-like"/>
</dbReference>
<evidence type="ECO:0000313" key="14">
    <source>
        <dbReference type="EMBL" id="CEZ19253.1"/>
    </source>
</evidence>
<proteinExistence type="inferred from homology"/>
<dbReference type="RefSeq" id="WP_046487288.1">
    <property type="nucleotide sequence ID" value="NZ_LN827929.1"/>
</dbReference>
<evidence type="ECO:0000256" key="4">
    <source>
        <dbReference type="ARBA" id="ARBA00012574"/>
    </source>
</evidence>
<dbReference type="STRING" id="1581557.BN1208_0359"/>
<keyword evidence="6" id="KW-0479">Metal-binding</keyword>
<keyword evidence="5" id="KW-0645">Protease</keyword>
<comment type="similarity">
    <text evidence="3">Belongs to the peptidase M24B family.</text>
</comment>
<dbReference type="InterPro" id="IPR007865">
    <property type="entry name" value="Aminopep_P_N"/>
</dbReference>